<evidence type="ECO:0000256" key="2">
    <source>
        <dbReference type="ARBA" id="ARBA00004285"/>
    </source>
</evidence>
<dbReference type="GeneTree" id="ENSGT00940000159418"/>
<sequence>VELPSKSELKPLKGILSSKPRGSFRYSDWQDKLFMSFGTIMAIAHGSGLPLMMIVFGEMTDRFVNIGGNFSFPAINLKTFELFSRYAYYYSGLGAGVLVAAYIQVSFWTLAAGRQIKKIRQEFFHAILRQEIGWFDINDTTELNTRLTDDISKISEGIGDKVGMFFQAIATFFAGFIVGFLRGWKLTLVIMAISPILGLSTAVWAKILSAFSDKELAAYAKAGAVAEEALGAIKTVIAFGGQNRELKRYQKHLENAKKIGIKKAISANISMGIAFLLIYASYALAFWYASTLVIAKEYTVGNAMTVFFSIMIGAFSIGQAAPCIDAFANARGAAYAIFAIIDNNPKIDSFSERGHKPDNIKGNLEFKDVHFCYPARPDVKILKALNLKVESGQMVALVGNSGCGKSTVVQLIQRLYDPTEGMITIDGQDIRMFNLRYLREIIGVVSQEPVLFSTTIAENIRYGRGNVTMDEIKKAVKEANAYEFIMKLPQKFDTLVGERGAQLSGGQKQRIAIARALVRNPKILLLDEATSALDTESEAEVQAALDKAREGRTTVVIAHRLSTIRNADVIAGFEDGVIVEQGSHKELMKKEGVYFRLVNMQVSASWEVLLLFSPQYSILYFDETVPSVSFMKILKLNKTEWPYFVVGTLCAVANGALQPAFSVIFSEIIEIFGPGDDEVKQQKCNMFSLLFLGLGIISFFTFFLQGFTFGKAGEILTTRLRSMAFKAMLRQDMSWFDDHKNSTGALSTRLAIDASQVQGATGTRLALIAQNTANLGTGIIIAFVYGWQLTLLMLSVVPIIAVSGIVEMKLLAGNAKRDKKELETVGKIATEAIENIRTVVSLTQERKFESMYVEKLYGAYRNSVRKAHIYGITFSISQAFMYFSHAGCFRFGAYLIVNGHMHFRDVILVFSAIVLGAVALGHASSFAPDYAKAKLSAAHLFSLFERQPLIDSHSEEGLRPDKFEGNVTLNEVVFNYPTRPNVPVLQGLTLEVKKGQTLALVGSSGCGKSTVVQLLERFYDPLAGTVLLDGQEAKKLNIQWLRAQLGIVSQEPILFDCSIADNIAYGDNSRSVKMPEIVSAAKAANIHPFIETLPKKYETRVGDKGTQLSGGQKQRIAIARALIRHPRILLLDEATSALDTESEKIVQEALDKAREGRTCIVIAHRLSTIQNADLIVVIENGKVREHGTHQQLLAQRGIYFSMVSVQAGTQK</sequence>
<keyword evidence="9" id="KW-0597">Phosphoprotein</keyword>
<keyword evidence="11" id="KW-0677">Repeat</keyword>
<evidence type="ECO:0000256" key="4">
    <source>
        <dbReference type="ARBA" id="ARBA00007577"/>
    </source>
</evidence>
<comment type="catalytic activity">
    <reaction evidence="23">
        <text>a 1,2-diacyl-sn-glycero-3-phosphoethanolamine(in) + ATP + H2O = a 1,2-diacyl-sn-glycero-3-phosphoethanolamine(out) + ADP + phosphate + H(+)</text>
        <dbReference type="Rhea" id="RHEA:36439"/>
        <dbReference type="ChEBI" id="CHEBI:15377"/>
        <dbReference type="ChEBI" id="CHEBI:15378"/>
        <dbReference type="ChEBI" id="CHEBI:30616"/>
        <dbReference type="ChEBI" id="CHEBI:43474"/>
        <dbReference type="ChEBI" id="CHEBI:64612"/>
        <dbReference type="ChEBI" id="CHEBI:456216"/>
    </reaction>
    <physiologicalReaction direction="left-to-right" evidence="23">
        <dbReference type="Rhea" id="RHEA:36440"/>
    </physiologicalReaction>
</comment>
<dbReference type="InterPro" id="IPR003593">
    <property type="entry name" value="AAA+_ATPase"/>
</dbReference>
<dbReference type="GO" id="GO:0005743">
    <property type="term" value="C:mitochondrial inner membrane"/>
    <property type="evidence" value="ECO:0007669"/>
    <property type="project" value="TreeGrafter"/>
</dbReference>
<dbReference type="Pfam" id="PF00005">
    <property type="entry name" value="ABC_tran"/>
    <property type="match status" value="2"/>
</dbReference>
<reference evidence="31" key="2">
    <citation type="submission" date="2025-09" db="UniProtKB">
        <authorList>
            <consortium name="Ensembl"/>
        </authorList>
    </citation>
    <scope>IDENTIFICATION</scope>
</reference>
<gene>
    <name evidence="31" type="primary">ABCB4</name>
</gene>
<comment type="subcellular location">
    <subcellularLocation>
        <location evidence="3">Apical cell membrane</location>
        <topology evidence="3">Multi-pass membrane protein</topology>
    </subcellularLocation>
    <subcellularLocation>
        <location evidence="1">Cytoplasmic vesicle</location>
        <location evidence="1">Clathrin-coated vesicle</location>
    </subcellularLocation>
    <subcellularLocation>
        <location evidence="2">Membrane raft</location>
    </subcellularLocation>
</comment>
<keyword evidence="6" id="KW-0813">Transport</keyword>
<dbReference type="GO" id="GO:0016887">
    <property type="term" value="F:ATP hydrolysis activity"/>
    <property type="evidence" value="ECO:0007669"/>
    <property type="project" value="InterPro"/>
</dbReference>
<keyword evidence="19" id="KW-0968">Cytoplasmic vesicle</keyword>
<comment type="catalytic activity">
    <reaction evidence="22">
        <text>a sphingomyelin(in) + ATP + H2O = a sphingomyelin(out) + ADP + phosphate + H(+)</text>
        <dbReference type="Rhea" id="RHEA:38903"/>
        <dbReference type="ChEBI" id="CHEBI:15377"/>
        <dbReference type="ChEBI" id="CHEBI:15378"/>
        <dbReference type="ChEBI" id="CHEBI:17636"/>
        <dbReference type="ChEBI" id="CHEBI:30616"/>
        <dbReference type="ChEBI" id="CHEBI:43474"/>
        <dbReference type="ChEBI" id="CHEBI:456216"/>
    </reaction>
    <physiologicalReaction direction="left-to-right" evidence="22">
        <dbReference type="Rhea" id="RHEA:38904"/>
    </physiologicalReaction>
</comment>
<evidence type="ECO:0000256" key="25">
    <source>
        <dbReference type="ARBA" id="ARBA00079379"/>
    </source>
</evidence>
<dbReference type="InterPro" id="IPR039421">
    <property type="entry name" value="Type_1_exporter"/>
</dbReference>
<evidence type="ECO:0000313" key="31">
    <source>
        <dbReference type="Ensembl" id="ENSMMNP00015014079.1"/>
    </source>
</evidence>
<feature type="domain" description="ABC transmembrane type-1" evidence="30">
    <location>
        <begin position="37"/>
        <end position="329"/>
    </location>
</feature>
<dbReference type="SMART" id="SM00382">
    <property type="entry name" value="AAA"/>
    <property type="match status" value="2"/>
</dbReference>
<evidence type="ECO:0000256" key="1">
    <source>
        <dbReference type="ARBA" id="ARBA00004132"/>
    </source>
</evidence>
<evidence type="ECO:0000256" key="24">
    <source>
        <dbReference type="ARBA" id="ARBA00070919"/>
    </source>
</evidence>
<feature type="transmembrane region" description="Helical" evidence="28">
    <location>
        <begin position="867"/>
        <end position="886"/>
    </location>
</feature>
<evidence type="ECO:0000256" key="21">
    <source>
        <dbReference type="ARBA" id="ARBA00050228"/>
    </source>
</evidence>
<evidence type="ECO:0000256" key="9">
    <source>
        <dbReference type="ARBA" id="ARBA00022553"/>
    </source>
</evidence>
<evidence type="ECO:0000256" key="6">
    <source>
        <dbReference type="ARBA" id="ARBA00022448"/>
    </source>
</evidence>
<evidence type="ECO:0000256" key="8">
    <source>
        <dbReference type="ARBA" id="ARBA00022490"/>
    </source>
</evidence>
<name>A0A8C6BGG8_MONMO</name>
<feature type="transmembrane region" description="Helical" evidence="28">
    <location>
        <begin position="87"/>
        <end position="111"/>
    </location>
</feature>
<dbReference type="PROSITE" id="PS00211">
    <property type="entry name" value="ABC_TRANSPORTER_1"/>
    <property type="match status" value="2"/>
</dbReference>
<feature type="domain" description="ABC transporter" evidence="29">
    <location>
        <begin position="967"/>
        <end position="1205"/>
    </location>
</feature>
<dbReference type="GO" id="GO:0016324">
    <property type="term" value="C:apical plasma membrane"/>
    <property type="evidence" value="ECO:0007669"/>
    <property type="project" value="UniProtKB-SubCell"/>
</dbReference>
<dbReference type="InterPro" id="IPR011527">
    <property type="entry name" value="ABC1_TM_dom"/>
</dbReference>
<keyword evidence="17 28" id="KW-0472">Membrane</keyword>
<dbReference type="FunFam" id="1.20.1560.10:FF:000018">
    <property type="entry name" value="ATP-binding cassette subfamily B member 11"/>
    <property type="match status" value="1"/>
</dbReference>
<keyword evidence="10 28" id="KW-0812">Transmembrane</keyword>
<reference evidence="31" key="1">
    <citation type="submission" date="2025-08" db="UniProtKB">
        <authorList>
            <consortium name="Ensembl"/>
        </authorList>
    </citation>
    <scope>IDENTIFICATION</scope>
</reference>
<feature type="domain" description="ABC transporter" evidence="29">
    <location>
        <begin position="364"/>
        <end position="600"/>
    </location>
</feature>
<keyword evidence="32" id="KW-1185">Reference proteome</keyword>
<comment type="catalytic activity">
    <reaction evidence="21">
        <text>a 1,2-diacyl-sn-glycero-3-phosphocholine(in) + ATP + H2O = a 1,2-diacyl-sn-glycero-3-phosphocholine(out) + ADP + phosphate + H(+)</text>
        <dbReference type="Rhea" id="RHEA:66272"/>
        <dbReference type="ChEBI" id="CHEBI:15377"/>
        <dbReference type="ChEBI" id="CHEBI:15378"/>
        <dbReference type="ChEBI" id="CHEBI:30616"/>
        <dbReference type="ChEBI" id="CHEBI:43474"/>
        <dbReference type="ChEBI" id="CHEBI:57643"/>
        <dbReference type="ChEBI" id="CHEBI:456216"/>
    </reaction>
    <physiologicalReaction direction="left-to-right" evidence="21">
        <dbReference type="Rhea" id="RHEA:66273"/>
    </physiologicalReaction>
</comment>
<keyword evidence="7" id="KW-1003">Cell membrane</keyword>
<dbReference type="InterPro" id="IPR003439">
    <property type="entry name" value="ABC_transporter-like_ATP-bd"/>
</dbReference>
<feature type="transmembrane region" description="Helical" evidence="28">
    <location>
        <begin position="300"/>
        <end position="321"/>
    </location>
</feature>
<evidence type="ECO:0000256" key="18">
    <source>
        <dbReference type="ARBA" id="ARBA00023180"/>
    </source>
</evidence>
<evidence type="ECO:0000256" key="19">
    <source>
        <dbReference type="ARBA" id="ARBA00023329"/>
    </source>
</evidence>
<evidence type="ECO:0000256" key="12">
    <source>
        <dbReference type="ARBA" id="ARBA00022741"/>
    </source>
</evidence>
<comment type="catalytic activity">
    <reaction evidence="20">
        <text>ATP + H2O + phospholipidSide 1 = ADP + phosphate + phospholipidSide 2.</text>
        <dbReference type="EC" id="7.6.2.1"/>
    </reaction>
</comment>
<evidence type="ECO:0000259" key="29">
    <source>
        <dbReference type="PROSITE" id="PS50893"/>
    </source>
</evidence>
<evidence type="ECO:0000256" key="27">
    <source>
        <dbReference type="ARBA" id="ARBA00084064"/>
    </source>
</evidence>
<dbReference type="SUPFAM" id="SSF52540">
    <property type="entry name" value="P-loop containing nucleoside triphosphate hydrolases"/>
    <property type="match status" value="2"/>
</dbReference>
<keyword evidence="15 28" id="KW-1133">Transmembrane helix</keyword>
<feature type="transmembrane region" description="Helical" evidence="28">
    <location>
        <begin position="33"/>
        <end position="56"/>
    </location>
</feature>
<feature type="transmembrane region" description="Helical" evidence="28">
    <location>
        <begin position="187"/>
        <end position="205"/>
    </location>
</feature>
<feature type="transmembrane region" description="Helical" evidence="28">
    <location>
        <begin position="162"/>
        <end position="181"/>
    </location>
</feature>
<evidence type="ECO:0000256" key="14">
    <source>
        <dbReference type="ARBA" id="ARBA00022967"/>
    </source>
</evidence>
<accession>A0A8C6BGG8</accession>
<keyword evidence="18" id="KW-0325">Glycoprotein</keyword>
<evidence type="ECO:0000256" key="17">
    <source>
        <dbReference type="ARBA" id="ARBA00023136"/>
    </source>
</evidence>
<evidence type="ECO:0000256" key="5">
    <source>
        <dbReference type="ARBA" id="ARBA00012189"/>
    </source>
</evidence>
<dbReference type="InterPro" id="IPR036640">
    <property type="entry name" value="ABC1_TM_sf"/>
</dbReference>
<feature type="transmembrane region" description="Helical" evidence="28">
    <location>
        <begin position="906"/>
        <end position="927"/>
    </location>
</feature>
<dbReference type="AlphaFoldDB" id="A0A8C6BGG8"/>
<dbReference type="FunFam" id="3.40.50.300:FF:000479">
    <property type="entry name" value="Multidrug resistance protein 1A"/>
    <property type="match status" value="2"/>
</dbReference>
<dbReference type="Proteomes" id="UP000694561">
    <property type="component" value="Unplaced"/>
</dbReference>
<dbReference type="GO" id="GO:0045121">
    <property type="term" value="C:membrane raft"/>
    <property type="evidence" value="ECO:0007669"/>
    <property type="project" value="UniProtKB-SubCell"/>
</dbReference>
<dbReference type="EC" id="7.6.2.1" evidence="5"/>
<keyword evidence="12" id="KW-0547">Nucleotide-binding</keyword>
<dbReference type="FunFam" id="1.20.1560.10:FF:000043">
    <property type="entry name" value="Multidrug resistance protein 1A"/>
    <property type="match status" value="1"/>
</dbReference>
<dbReference type="GO" id="GO:0140326">
    <property type="term" value="F:ATPase-coupled intramembrane lipid transporter activity"/>
    <property type="evidence" value="ECO:0007669"/>
    <property type="project" value="UniProtKB-EC"/>
</dbReference>
<dbReference type="InterPro" id="IPR027417">
    <property type="entry name" value="P-loop_NTPase"/>
</dbReference>
<evidence type="ECO:0000256" key="7">
    <source>
        <dbReference type="ARBA" id="ARBA00022475"/>
    </source>
</evidence>
<evidence type="ECO:0000256" key="23">
    <source>
        <dbReference type="ARBA" id="ARBA00052554"/>
    </source>
</evidence>
<dbReference type="PROSITE" id="PS50929">
    <property type="entry name" value="ABC_TM1F"/>
    <property type="match status" value="2"/>
</dbReference>
<organism evidence="31 32">
    <name type="scientific">Monodon monoceros</name>
    <name type="common">Narwhal</name>
    <name type="synonym">Ceratodon monodon</name>
    <dbReference type="NCBI Taxonomy" id="40151"/>
    <lineage>
        <taxon>Eukaryota</taxon>
        <taxon>Metazoa</taxon>
        <taxon>Chordata</taxon>
        <taxon>Craniata</taxon>
        <taxon>Vertebrata</taxon>
        <taxon>Euteleostomi</taxon>
        <taxon>Mammalia</taxon>
        <taxon>Eutheria</taxon>
        <taxon>Laurasiatheria</taxon>
        <taxon>Artiodactyla</taxon>
        <taxon>Whippomorpha</taxon>
        <taxon>Cetacea</taxon>
        <taxon>Odontoceti</taxon>
        <taxon>Monodontidae</taxon>
        <taxon>Monodon</taxon>
    </lineage>
</organism>
<dbReference type="Pfam" id="PF00664">
    <property type="entry name" value="ABC_membrane"/>
    <property type="match status" value="2"/>
</dbReference>
<dbReference type="PANTHER" id="PTHR43394">
    <property type="entry name" value="ATP-DEPENDENT PERMEASE MDL1, MITOCHONDRIAL"/>
    <property type="match status" value="1"/>
</dbReference>
<dbReference type="Gene3D" id="3.40.50.300">
    <property type="entry name" value="P-loop containing nucleotide triphosphate hydrolases"/>
    <property type="match status" value="2"/>
</dbReference>
<dbReference type="GO" id="GO:0090374">
    <property type="term" value="P:oligopeptide export from mitochondrion"/>
    <property type="evidence" value="ECO:0007669"/>
    <property type="project" value="TreeGrafter"/>
</dbReference>
<dbReference type="InterPro" id="IPR017871">
    <property type="entry name" value="ABC_transporter-like_CS"/>
</dbReference>
<dbReference type="GO" id="GO:0030136">
    <property type="term" value="C:clathrin-coated vesicle"/>
    <property type="evidence" value="ECO:0007669"/>
    <property type="project" value="UniProtKB-SubCell"/>
</dbReference>
<feature type="transmembrane region" description="Helical" evidence="28">
    <location>
        <begin position="267"/>
        <end position="288"/>
    </location>
</feature>
<keyword evidence="13" id="KW-0067">ATP-binding</keyword>
<keyword evidence="16" id="KW-0445">Lipid transport</keyword>
<evidence type="ECO:0000256" key="11">
    <source>
        <dbReference type="ARBA" id="ARBA00022737"/>
    </source>
</evidence>
<evidence type="ECO:0000256" key="22">
    <source>
        <dbReference type="ARBA" id="ARBA00052070"/>
    </source>
</evidence>
<evidence type="ECO:0000256" key="13">
    <source>
        <dbReference type="ARBA" id="ARBA00022840"/>
    </source>
</evidence>
<dbReference type="CDD" id="cd18578">
    <property type="entry name" value="ABC_6TM_Pgp_ABCB1_D2_like"/>
    <property type="match status" value="1"/>
</dbReference>
<dbReference type="FunFam" id="1.20.1560.10:FF:000083">
    <property type="entry name" value="phosphatidylcholine translocator ABCB4 isoform X7"/>
    <property type="match status" value="1"/>
</dbReference>
<dbReference type="CDD" id="cd03249">
    <property type="entry name" value="ABC_MTABC3_MDL1_MDL2"/>
    <property type="match status" value="2"/>
</dbReference>
<dbReference type="SUPFAM" id="SSF90123">
    <property type="entry name" value="ABC transporter transmembrane region"/>
    <property type="match status" value="2"/>
</dbReference>
<evidence type="ECO:0000256" key="28">
    <source>
        <dbReference type="SAM" id="Phobius"/>
    </source>
</evidence>
<dbReference type="PROSITE" id="PS50893">
    <property type="entry name" value="ABC_TRANSPORTER_2"/>
    <property type="match status" value="2"/>
</dbReference>
<dbReference type="GO" id="GO:0015421">
    <property type="term" value="F:ABC-type oligopeptide transporter activity"/>
    <property type="evidence" value="ECO:0007669"/>
    <property type="project" value="TreeGrafter"/>
</dbReference>
<evidence type="ECO:0000256" key="20">
    <source>
        <dbReference type="ARBA" id="ARBA00034036"/>
    </source>
</evidence>
<dbReference type="Ensembl" id="ENSMMNT00015015434.1">
    <property type="protein sequence ID" value="ENSMMNP00015014079.1"/>
    <property type="gene ID" value="ENSMMNG00015009645.1"/>
</dbReference>
<feature type="transmembrane region" description="Helical" evidence="28">
    <location>
        <begin position="685"/>
        <end position="704"/>
    </location>
</feature>
<dbReference type="Gene3D" id="1.20.1560.10">
    <property type="entry name" value="ABC transporter type 1, transmembrane domain"/>
    <property type="match status" value="1"/>
</dbReference>
<feature type="transmembrane region" description="Helical" evidence="28">
    <location>
        <begin position="791"/>
        <end position="812"/>
    </location>
</feature>
<keyword evidence="14" id="KW-1278">Translocase</keyword>
<evidence type="ECO:0000256" key="15">
    <source>
        <dbReference type="ARBA" id="ARBA00022989"/>
    </source>
</evidence>
<comment type="similarity">
    <text evidence="4">Belongs to the ABC transporter superfamily. ABCB family. Multidrug resistance exporter (TC 3.A.1.201) subfamily.</text>
</comment>
<evidence type="ECO:0000313" key="32">
    <source>
        <dbReference type="Proteomes" id="UP000694561"/>
    </source>
</evidence>
<proteinExistence type="inferred from homology"/>
<evidence type="ECO:0000256" key="3">
    <source>
        <dbReference type="ARBA" id="ARBA00004424"/>
    </source>
</evidence>
<dbReference type="PANTHER" id="PTHR43394:SF28">
    <property type="entry name" value="ATP-BINDING CASSETTE SUBFAMILY B MEMBER 1"/>
    <property type="match status" value="1"/>
</dbReference>
<keyword evidence="8" id="KW-0963">Cytoplasm</keyword>
<evidence type="ECO:0000259" key="30">
    <source>
        <dbReference type="PROSITE" id="PS50929"/>
    </source>
</evidence>
<protein>
    <recommendedName>
        <fullName evidence="24">Phosphatidylcholine translocator ABCB4</fullName>
        <ecNumber evidence="5">7.6.2.1</ecNumber>
    </recommendedName>
    <alternativeName>
        <fullName evidence="27">ATP-binding cassette sub-family B member 4</fullName>
    </alternativeName>
    <alternativeName>
        <fullName evidence="25">Multidrug resistance protein 3</fullName>
    </alternativeName>
    <alternativeName>
        <fullName evidence="26">p-glycoprotein 3</fullName>
    </alternativeName>
</protein>
<evidence type="ECO:0000256" key="16">
    <source>
        <dbReference type="ARBA" id="ARBA00023055"/>
    </source>
</evidence>
<feature type="domain" description="ABC transmembrane type-1" evidence="30">
    <location>
        <begin position="645"/>
        <end position="932"/>
    </location>
</feature>
<dbReference type="GO" id="GO:0005524">
    <property type="term" value="F:ATP binding"/>
    <property type="evidence" value="ECO:0007669"/>
    <property type="project" value="UniProtKB-KW"/>
</dbReference>
<evidence type="ECO:0000256" key="10">
    <source>
        <dbReference type="ARBA" id="ARBA00022692"/>
    </source>
</evidence>
<evidence type="ECO:0000256" key="26">
    <source>
        <dbReference type="ARBA" id="ARBA00080656"/>
    </source>
</evidence>